<evidence type="ECO:0000313" key="3">
    <source>
        <dbReference type="EMBL" id="CAB5227906.1"/>
    </source>
</evidence>
<proteinExistence type="predicted"/>
<accession>A0A6J5SFD6</accession>
<evidence type="ECO:0000256" key="1">
    <source>
        <dbReference type="SAM" id="MobiDB-lite"/>
    </source>
</evidence>
<reference evidence="2" key="1">
    <citation type="submission" date="2020-05" db="EMBL/GenBank/DDBJ databases">
        <authorList>
            <person name="Chiriac C."/>
            <person name="Salcher M."/>
            <person name="Ghai R."/>
            <person name="Kavagutti S V."/>
        </authorList>
    </citation>
    <scope>NUCLEOTIDE SEQUENCE</scope>
</reference>
<gene>
    <name evidence="2" type="ORF">UFOVP1444_19</name>
    <name evidence="3" type="ORF">UFOVP1536_7</name>
</gene>
<sequence length="754" mass="83023">MPKLPTYIAQQGIKTGPVADQINAGAMTAPAAALGTFANASQDVGAFFQNREKEKGLRWTGDANYKFTNAMTEWHMANQDREDYGPAFKEHAEKVANDFVSAAPSKQAGDVLRHQLQGSISRQYEMALKVGEKTRFDNFELGEQNSTAASIEMFRQLGSIDPAGASTTIDGQHMAQQARITEAFGTKAPAFAAKLRRDATASVIQGVMDTDPDLAEMLLMESKDIPEQYRQIQLDKIDQTRKQLRVLDARSFEAANNNALANAEENGTYAIKQPQASFLATYPNEASAMAAYDKHAKDVDVHNYALDMVKDAKGMNESSMRAVLEASKSKVDGVVGQEARIKAGQMIDRLAKISDSHPVEYLSAYHPVVSKARELFEGATDKDRPRLFRQMNAEIMRYQGPAPEGAPDAGYYLGLDSHQVSLLPKDKAIEIAGNINNGTPDEKLKAIRAFEDTYANDPEARAIALRDLTQLPAGKALTQQVQALAMNYKEPYARQLAQSMAPGVAQNNAKAKGYELGDYNKEVKGIAWDAFASMYKGDNTQRANVVAGFRDAIVSYAASLDISDPANAVKQSIETLISSKFRFEDIGNQRVPFAKWAGPDGQPHSEEKGGWGYGDSEMDAVVKRVKDGFEQSIRSSDLMDTTDDGRKLWPLAPYPAGPIAVATYIDVDIEKNKVLVPSEDGKGMYVYLQTQFKIPIQLRTKDKRPLYISFDSTSKRHNLPVYASHGGRRIEELQAPPPEGFQNPFFEKYGPLIP</sequence>
<organism evidence="2">
    <name type="scientific">uncultured Caudovirales phage</name>
    <dbReference type="NCBI Taxonomy" id="2100421"/>
    <lineage>
        <taxon>Viruses</taxon>
        <taxon>Duplodnaviria</taxon>
        <taxon>Heunggongvirae</taxon>
        <taxon>Uroviricota</taxon>
        <taxon>Caudoviricetes</taxon>
        <taxon>Peduoviridae</taxon>
        <taxon>Maltschvirus</taxon>
        <taxon>Maltschvirus maltsch</taxon>
    </lineage>
</organism>
<name>A0A6J5SFD6_9CAUD</name>
<dbReference type="EMBL" id="LR797393">
    <property type="protein sequence ID" value="CAB4212614.1"/>
    <property type="molecule type" value="Genomic_DNA"/>
</dbReference>
<evidence type="ECO:0000313" key="2">
    <source>
        <dbReference type="EMBL" id="CAB4212614.1"/>
    </source>
</evidence>
<feature type="region of interest" description="Disordered" evidence="1">
    <location>
        <begin position="594"/>
        <end position="613"/>
    </location>
</feature>
<protein>
    <submittedName>
        <fullName evidence="2">Uncharacterized protein</fullName>
    </submittedName>
</protein>
<dbReference type="EMBL" id="LR798382">
    <property type="protein sequence ID" value="CAB5227906.1"/>
    <property type="molecule type" value="Genomic_DNA"/>
</dbReference>